<gene>
    <name evidence="3" type="ORF">POVCU1_035330</name>
    <name evidence="2" type="ORF">POVCU2_0038330</name>
</gene>
<dbReference type="GO" id="GO:0016226">
    <property type="term" value="P:iron-sulfur cluster assembly"/>
    <property type="evidence" value="ECO:0007669"/>
    <property type="project" value="TreeGrafter"/>
</dbReference>
<dbReference type="GO" id="GO:0005759">
    <property type="term" value="C:mitochondrial matrix"/>
    <property type="evidence" value="ECO:0007669"/>
    <property type="project" value="TreeGrafter"/>
</dbReference>
<dbReference type="EMBL" id="FLQU01000509">
    <property type="protein sequence ID" value="SBS86638.1"/>
    <property type="molecule type" value="Genomic_DNA"/>
</dbReference>
<dbReference type="EMBL" id="FLQV01000649">
    <property type="protein sequence ID" value="SBS97037.1"/>
    <property type="molecule type" value="Genomic_DNA"/>
</dbReference>
<keyword evidence="3" id="KW-0489">Methyltransferase</keyword>
<dbReference type="Proteomes" id="UP000078560">
    <property type="component" value="Unassembled WGS sequence"/>
</dbReference>
<dbReference type="GO" id="GO:0032259">
    <property type="term" value="P:methylation"/>
    <property type="evidence" value="ECO:0007669"/>
    <property type="project" value="UniProtKB-KW"/>
</dbReference>
<dbReference type="Proteomes" id="UP000078546">
    <property type="component" value="Unassembled WGS sequence"/>
</dbReference>
<protein>
    <submittedName>
        <fullName evidence="3">Aminomethyltransferase, putative</fullName>
    </submittedName>
</protein>
<keyword evidence="3" id="KW-0808">Transferase</keyword>
<dbReference type="VEuPathDB" id="PlasmoDB:PocGH01_12062700"/>
<feature type="region of interest" description="Disordered" evidence="1">
    <location>
        <begin position="160"/>
        <end position="188"/>
    </location>
</feature>
<reference evidence="3" key="2">
    <citation type="submission" date="2016-05" db="EMBL/GenBank/DDBJ databases">
        <authorList>
            <person name="Lavstsen T."/>
            <person name="Jespersen J.S."/>
        </authorList>
    </citation>
    <scope>NUCLEOTIDE SEQUENCE [LARGE SCALE GENOMIC DNA]</scope>
</reference>
<reference evidence="4 5" key="1">
    <citation type="submission" date="2016-05" db="EMBL/GenBank/DDBJ databases">
        <authorList>
            <person name="Naeem Raeece"/>
        </authorList>
    </citation>
    <scope>NUCLEOTIDE SEQUENCE [LARGE SCALE GENOMIC DNA]</scope>
</reference>
<dbReference type="InterPro" id="IPR045179">
    <property type="entry name" value="YgfZ/GcvT"/>
</dbReference>
<evidence type="ECO:0000313" key="2">
    <source>
        <dbReference type="EMBL" id="SBS86638.1"/>
    </source>
</evidence>
<dbReference type="Gene3D" id="2.40.30.160">
    <property type="match status" value="1"/>
</dbReference>
<dbReference type="SUPFAM" id="SSF103025">
    <property type="entry name" value="Folate-binding domain"/>
    <property type="match status" value="2"/>
</dbReference>
<accession>A0A1A8WXE3</accession>
<feature type="compositionally biased region" description="Gly residues" evidence="1">
    <location>
        <begin position="168"/>
        <end position="180"/>
    </location>
</feature>
<evidence type="ECO:0000313" key="3">
    <source>
        <dbReference type="EMBL" id="SBS97037.1"/>
    </source>
</evidence>
<proteinExistence type="predicted"/>
<name>A0A1A8WXE3_PLAOA</name>
<evidence type="ECO:0000313" key="5">
    <source>
        <dbReference type="Proteomes" id="UP000078560"/>
    </source>
</evidence>
<dbReference type="GO" id="GO:0008168">
    <property type="term" value="F:methyltransferase activity"/>
    <property type="evidence" value="ECO:0007669"/>
    <property type="project" value="UniProtKB-KW"/>
</dbReference>
<dbReference type="PANTHER" id="PTHR22602:SF0">
    <property type="entry name" value="TRANSFERASE CAF17, MITOCHONDRIAL-RELATED"/>
    <property type="match status" value="1"/>
</dbReference>
<organism evidence="3 4">
    <name type="scientific">Plasmodium ovale curtisi</name>
    <dbReference type="NCBI Taxonomy" id="864141"/>
    <lineage>
        <taxon>Eukaryota</taxon>
        <taxon>Sar</taxon>
        <taxon>Alveolata</taxon>
        <taxon>Apicomplexa</taxon>
        <taxon>Aconoidasida</taxon>
        <taxon>Haemosporida</taxon>
        <taxon>Plasmodiidae</taxon>
        <taxon>Plasmodium</taxon>
        <taxon>Plasmodium (Plasmodium)</taxon>
    </lineage>
</organism>
<evidence type="ECO:0000256" key="1">
    <source>
        <dbReference type="SAM" id="MobiDB-lite"/>
    </source>
</evidence>
<evidence type="ECO:0000313" key="4">
    <source>
        <dbReference type="Proteomes" id="UP000078546"/>
    </source>
</evidence>
<dbReference type="AlphaFoldDB" id="A0A1A8WXE3"/>
<sequence length="543" mass="62340">MNNILCKLKNRTLVRVCGTDSFKFLQSLTTNDLNKIINEKDFIQNRNFPKNVFSGNFEKVLYAINNGGAKNKKLVLGLPSLFLLNNGKILFDCFIYNVRHIYERGLFNLFYIDCNVTILETLLGIFKKRKLSCDVDFGHIQNVAVYQLLPCISSLSKRDPSHHDAGSIGNGSSSGSGEGSGSRSDNDTGELVDSLRAFSGEDTFFFSQDKRSDLLGYRIYRITDKAEIGLGANVSHTIFDDHHAKMGENRNNCNIDTVRTTNDTCDLLCKFEKEEMLHLSDNFFYDFFKLNLGIIENLYSEDVFFKDIHADREKDNSANASSANTNFVDGATNDAVSYSNTFKGDKRKSINRDLFTFKDLSPFDLNYNTLNYLAKDKGCYVGQEAINRTRNEIFINKYQLAICINYVYLDVFRKNFHSLAKTIYEDSVYQKYLKHIKNNDLLKSSFFLLKHALNSKDKIICHQQQYNVIIQNRNTNKDSSLSTNIGHVFFYNQIMGLCFLVKKKITHMTQDLYTDSSNIYIKSKLDENNHRIFLLPLNNNNDF</sequence>
<dbReference type="Gene3D" id="3.30.70.1400">
    <property type="entry name" value="Aminomethyltransferase beta-barrel domains"/>
    <property type="match status" value="1"/>
</dbReference>
<dbReference type="PANTHER" id="PTHR22602">
    <property type="entry name" value="TRANSFERASE CAF17, MITOCHONDRIAL-RELATED"/>
    <property type="match status" value="1"/>
</dbReference>